<gene>
    <name evidence="2" type="ORF">BST42_27535</name>
</gene>
<proteinExistence type="predicted"/>
<accession>A0A1X0IIR1</accession>
<feature type="compositionally biased region" description="Low complexity" evidence="1">
    <location>
        <begin position="34"/>
        <end position="54"/>
    </location>
</feature>
<organism evidence="2 3">
    <name type="scientific">Mycolicibacterium rhodesiae</name>
    <name type="common">Mycobacterium rhodesiae</name>
    <dbReference type="NCBI Taxonomy" id="36814"/>
    <lineage>
        <taxon>Bacteria</taxon>
        <taxon>Bacillati</taxon>
        <taxon>Actinomycetota</taxon>
        <taxon>Actinomycetes</taxon>
        <taxon>Mycobacteriales</taxon>
        <taxon>Mycobacteriaceae</taxon>
        <taxon>Mycolicibacterium</taxon>
    </lineage>
</organism>
<dbReference type="Proteomes" id="UP000192534">
    <property type="component" value="Unassembled WGS sequence"/>
</dbReference>
<reference evidence="2 3" key="1">
    <citation type="submission" date="2016-12" db="EMBL/GenBank/DDBJ databases">
        <title>The new phylogeny of genus Mycobacterium.</title>
        <authorList>
            <person name="Tortoli E."/>
            <person name="Trovato A."/>
            <person name="Cirillo D.M."/>
        </authorList>
    </citation>
    <scope>NUCLEOTIDE SEQUENCE [LARGE SCALE GENOMIC DNA]</scope>
    <source>
        <strain evidence="2 3">DSM 44223</strain>
    </source>
</reference>
<dbReference type="RefSeq" id="WP_083122883.1">
    <property type="nucleotide sequence ID" value="NZ_JACKUO010000013.1"/>
</dbReference>
<sequence>MNRMSRATWFSGLLVGLGVGAALLAGGGVANAESPGTGSATHSGSTSTGSVGHSRPSSTAPRSRKTPTASRLSAPRAGVARPAPRPVPSPPPVPAFVEAVTTFFDDLHDSLTGAPEARPTPVETTTTAYGAIGKWMLARSGGLADWPSQQYPFKTLYQPINVIIVDPTSTTAEESADKLNAALGAAGFPAQPVHSTGYQGLIGGVLYGQQPTGPEQAFANAHWLLPNDHGRVFGAAPAPGGTGYVWTASFSRERAGFFYVVPTHVYVSFNRARDAVRAALVRTGATDLGLVDMDNELDRRTTTTGDHDGYAVVIRLS</sequence>
<keyword evidence="3" id="KW-1185">Reference proteome</keyword>
<dbReference type="EMBL" id="MVIH01000027">
    <property type="protein sequence ID" value="ORB47487.1"/>
    <property type="molecule type" value="Genomic_DNA"/>
</dbReference>
<evidence type="ECO:0000313" key="2">
    <source>
        <dbReference type="EMBL" id="ORB47487.1"/>
    </source>
</evidence>
<evidence type="ECO:0000313" key="3">
    <source>
        <dbReference type="Proteomes" id="UP000192534"/>
    </source>
</evidence>
<evidence type="ECO:0000256" key="1">
    <source>
        <dbReference type="SAM" id="MobiDB-lite"/>
    </source>
</evidence>
<dbReference type="AlphaFoldDB" id="A0A1X0IIR1"/>
<comment type="caution">
    <text evidence="2">The sequence shown here is derived from an EMBL/GenBank/DDBJ whole genome shotgun (WGS) entry which is preliminary data.</text>
</comment>
<dbReference type="OrthoDB" id="8017431at2"/>
<name>A0A1X0IIR1_MYCRH</name>
<feature type="compositionally biased region" description="Polar residues" evidence="1">
    <location>
        <begin position="55"/>
        <end position="71"/>
    </location>
</feature>
<feature type="compositionally biased region" description="Pro residues" evidence="1">
    <location>
        <begin position="83"/>
        <end position="94"/>
    </location>
</feature>
<protein>
    <submittedName>
        <fullName evidence="2">Uncharacterized protein</fullName>
    </submittedName>
</protein>
<feature type="region of interest" description="Disordered" evidence="1">
    <location>
        <begin position="33"/>
        <end position="94"/>
    </location>
</feature>